<keyword evidence="2" id="KW-1185">Reference proteome</keyword>
<dbReference type="InterPro" id="IPR012349">
    <property type="entry name" value="Split_barrel_FMN-bd"/>
</dbReference>
<dbReference type="InterPro" id="IPR004378">
    <property type="entry name" value="F420H2_quin_Rdtase"/>
</dbReference>
<gene>
    <name evidence="1" type="ORF">SAMN04489750_3694</name>
</gene>
<proteinExistence type="predicted"/>
<evidence type="ECO:0008006" key="3">
    <source>
        <dbReference type="Google" id="ProtNLM"/>
    </source>
</evidence>
<dbReference type="AlphaFoldDB" id="A0A2Y9BUU9"/>
<dbReference type="OrthoDB" id="5186446at2"/>
<reference evidence="2" key="1">
    <citation type="submission" date="2016-10" db="EMBL/GenBank/DDBJ databases">
        <authorList>
            <person name="Varghese N."/>
            <person name="Submissions S."/>
        </authorList>
    </citation>
    <scope>NUCLEOTIDE SEQUENCE [LARGE SCALE GENOMIC DNA]</scope>
    <source>
        <strain evidence="2">DSM 22951</strain>
    </source>
</reference>
<name>A0A2Y9BUU9_9MICO</name>
<dbReference type="RefSeq" id="WP_109688165.1">
    <property type="nucleotide sequence ID" value="NZ_QGDN01000001.1"/>
</dbReference>
<dbReference type="Gene3D" id="2.30.110.10">
    <property type="entry name" value="Electron Transport, Fmn-binding Protein, Chain A"/>
    <property type="match status" value="1"/>
</dbReference>
<dbReference type="EMBL" id="UESZ01000001">
    <property type="protein sequence ID" value="SSA36302.1"/>
    <property type="molecule type" value="Genomic_DNA"/>
</dbReference>
<protein>
    <recommendedName>
        <fullName evidence="3">Deazaflavin-dependent oxidoreductase, nitroreductase family</fullName>
    </recommendedName>
</protein>
<evidence type="ECO:0000313" key="1">
    <source>
        <dbReference type="EMBL" id="SSA36302.1"/>
    </source>
</evidence>
<organism evidence="1 2">
    <name type="scientific">Branchiibius hedensis</name>
    <dbReference type="NCBI Taxonomy" id="672460"/>
    <lineage>
        <taxon>Bacteria</taxon>
        <taxon>Bacillati</taxon>
        <taxon>Actinomycetota</taxon>
        <taxon>Actinomycetes</taxon>
        <taxon>Micrococcales</taxon>
        <taxon>Dermacoccaceae</taxon>
        <taxon>Branchiibius</taxon>
    </lineage>
</organism>
<accession>A0A2Y9BUU9</accession>
<dbReference type="Proteomes" id="UP000250028">
    <property type="component" value="Unassembled WGS sequence"/>
</dbReference>
<evidence type="ECO:0000313" key="2">
    <source>
        <dbReference type="Proteomes" id="UP000250028"/>
    </source>
</evidence>
<dbReference type="GO" id="GO:0016491">
    <property type="term" value="F:oxidoreductase activity"/>
    <property type="evidence" value="ECO:0007669"/>
    <property type="project" value="InterPro"/>
</dbReference>
<sequence>MATTVIEQNGVERLFNRLMNWMAKHGVGPMGMQQLIVRGRASGKERTAAVNPLPLDGSLYLVAARGETQWVRNARVARTVVLRKRSRRSAYVIEQVHGDEAVPVLRAYLKKWGFEVKSFFDGVGPAASAADLAAAAEVHPVFRLSPCPTGRS</sequence>
<dbReference type="Pfam" id="PF04075">
    <property type="entry name" value="F420H2_quin_red"/>
    <property type="match status" value="1"/>
</dbReference>